<feature type="compositionally biased region" description="Basic and acidic residues" evidence="1">
    <location>
        <begin position="352"/>
        <end position="367"/>
    </location>
</feature>
<evidence type="ECO:0000313" key="3">
    <source>
        <dbReference type="Proteomes" id="UP000053558"/>
    </source>
</evidence>
<evidence type="ECO:0000313" key="2">
    <source>
        <dbReference type="EMBL" id="EIW75464.1"/>
    </source>
</evidence>
<gene>
    <name evidence="2" type="ORF">CONPUDRAFT_77152</name>
</gene>
<comment type="caution">
    <text evidence="2">The sequence shown here is derived from an EMBL/GenBank/DDBJ whole genome shotgun (WGS) entry which is preliminary data.</text>
</comment>
<dbReference type="AlphaFoldDB" id="A0A5M3M9C8"/>
<evidence type="ECO:0000256" key="1">
    <source>
        <dbReference type="SAM" id="MobiDB-lite"/>
    </source>
</evidence>
<organism evidence="2 3">
    <name type="scientific">Coniophora puteana (strain RWD-64-598)</name>
    <name type="common">Brown rot fungus</name>
    <dbReference type="NCBI Taxonomy" id="741705"/>
    <lineage>
        <taxon>Eukaryota</taxon>
        <taxon>Fungi</taxon>
        <taxon>Dikarya</taxon>
        <taxon>Basidiomycota</taxon>
        <taxon>Agaricomycotina</taxon>
        <taxon>Agaricomycetes</taxon>
        <taxon>Agaricomycetidae</taxon>
        <taxon>Boletales</taxon>
        <taxon>Coniophorineae</taxon>
        <taxon>Coniophoraceae</taxon>
        <taxon>Coniophora</taxon>
    </lineage>
</organism>
<dbReference type="RefSeq" id="XP_007774187.1">
    <property type="nucleotide sequence ID" value="XM_007775997.1"/>
</dbReference>
<reference evidence="3" key="1">
    <citation type="journal article" date="2012" name="Science">
        <title>The Paleozoic origin of enzymatic lignin decomposition reconstructed from 31 fungal genomes.</title>
        <authorList>
            <person name="Floudas D."/>
            <person name="Binder M."/>
            <person name="Riley R."/>
            <person name="Barry K."/>
            <person name="Blanchette R.A."/>
            <person name="Henrissat B."/>
            <person name="Martinez A.T."/>
            <person name="Otillar R."/>
            <person name="Spatafora J.W."/>
            <person name="Yadav J.S."/>
            <person name="Aerts A."/>
            <person name="Benoit I."/>
            <person name="Boyd A."/>
            <person name="Carlson A."/>
            <person name="Copeland A."/>
            <person name="Coutinho P.M."/>
            <person name="de Vries R.P."/>
            <person name="Ferreira P."/>
            <person name="Findley K."/>
            <person name="Foster B."/>
            <person name="Gaskell J."/>
            <person name="Glotzer D."/>
            <person name="Gorecki P."/>
            <person name="Heitman J."/>
            <person name="Hesse C."/>
            <person name="Hori C."/>
            <person name="Igarashi K."/>
            <person name="Jurgens J.A."/>
            <person name="Kallen N."/>
            <person name="Kersten P."/>
            <person name="Kohler A."/>
            <person name="Kuees U."/>
            <person name="Kumar T.K.A."/>
            <person name="Kuo A."/>
            <person name="LaButti K."/>
            <person name="Larrondo L.F."/>
            <person name="Lindquist E."/>
            <person name="Ling A."/>
            <person name="Lombard V."/>
            <person name="Lucas S."/>
            <person name="Lundell T."/>
            <person name="Martin R."/>
            <person name="McLaughlin D.J."/>
            <person name="Morgenstern I."/>
            <person name="Morin E."/>
            <person name="Murat C."/>
            <person name="Nagy L.G."/>
            <person name="Nolan M."/>
            <person name="Ohm R.A."/>
            <person name="Patyshakuliyeva A."/>
            <person name="Rokas A."/>
            <person name="Ruiz-Duenas F.J."/>
            <person name="Sabat G."/>
            <person name="Salamov A."/>
            <person name="Samejima M."/>
            <person name="Schmutz J."/>
            <person name="Slot J.C."/>
            <person name="St John F."/>
            <person name="Stenlid J."/>
            <person name="Sun H."/>
            <person name="Sun S."/>
            <person name="Syed K."/>
            <person name="Tsang A."/>
            <person name="Wiebenga A."/>
            <person name="Young D."/>
            <person name="Pisabarro A."/>
            <person name="Eastwood D.C."/>
            <person name="Martin F."/>
            <person name="Cullen D."/>
            <person name="Grigoriev I.V."/>
            <person name="Hibbett D.S."/>
        </authorList>
    </citation>
    <scope>NUCLEOTIDE SEQUENCE [LARGE SCALE GENOMIC DNA]</scope>
    <source>
        <strain evidence="3">RWD-64-598 SS2</strain>
    </source>
</reference>
<proteinExistence type="predicted"/>
<name>A0A5M3M9C8_CONPW</name>
<feature type="region of interest" description="Disordered" evidence="1">
    <location>
        <begin position="352"/>
        <end position="376"/>
    </location>
</feature>
<keyword evidence="3" id="KW-1185">Reference proteome</keyword>
<dbReference type="EMBL" id="JH711588">
    <property type="protein sequence ID" value="EIW75464.1"/>
    <property type="molecule type" value="Genomic_DNA"/>
</dbReference>
<protein>
    <submittedName>
        <fullName evidence="2">Uncharacterized protein</fullName>
    </submittedName>
</protein>
<sequence length="376" mass="42580">MSQRASLACCSFLSSFSISSSSHGPSGRPSSPRRTPGSLFSVAAAAVAVTPEYSLDSDQTVELVQVTEAPSFYNGFIIFAVQTKRQEIDCTVWMGEMWLQLDDFKDALNGYLLDGDISAYKDGLTDRIVHHPLTRTKRHIRTKPASYCIPRHIWGFLANQKFRSHISNILSGLRSDIKTKLGSKENWKSDLYTVIQSLIGGNNTRTHSKITITLQMWGHVAWLYYTLKEHEKFVKKGQKKDRDFWDDTDAELRDIRFQYSMYEEPVRSQKISVIFTLCLEKHKAEKKPKKNAKLVPDTFPISSWQRQLQAAIEEMNGYDVEEMAMLMQGTTVDACSLEEIDADIEAECVERTKRAARRDQAEDKAEDQAEGAAAGT</sequence>
<dbReference type="GeneID" id="19209578"/>
<dbReference type="Proteomes" id="UP000053558">
    <property type="component" value="Unassembled WGS sequence"/>
</dbReference>
<dbReference type="KEGG" id="cput:CONPUDRAFT_77152"/>
<accession>A0A5M3M9C8</accession>